<name>A0A8J5JMD4_HOMAM</name>
<proteinExistence type="predicted"/>
<evidence type="ECO:0000259" key="7">
    <source>
        <dbReference type="PROSITE" id="PS50969"/>
    </source>
</evidence>
<dbReference type="SFLD" id="SFLDG01124">
    <property type="entry name" value="C0.1:_RNA_Pol_CTD_Phosphatase"/>
    <property type="match status" value="1"/>
</dbReference>
<dbReference type="PROSITE" id="PS50969">
    <property type="entry name" value="FCP1"/>
    <property type="match status" value="1"/>
</dbReference>
<feature type="region of interest" description="Disordered" evidence="6">
    <location>
        <begin position="495"/>
        <end position="562"/>
    </location>
</feature>
<feature type="active site" description="4-aspartylphosphate intermediate" evidence="4">
    <location>
        <position position="333"/>
    </location>
</feature>
<feature type="compositionally biased region" description="Pro residues" evidence="6">
    <location>
        <begin position="117"/>
        <end position="157"/>
    </location>
</feature>
<feature type="site" description="Transition state stabilizer" evidence="5">
    <location>
        <position position="427"/>
    </location>
</feature>
<evidence type="ECO:0000313" key="8">
    <source>
        <dbReference type="EMBL" id="KAG7160290.1"/>
    </source>
</evidence>
<dbReference type="PROSITE" id="PS51257">
    <property type="entry name" value="PROKAR_LIPOPROTEIN"/>
    <property type="match status" value="1"/>
</dbReference>
<feature type="active site" description="Proton donor" evidence="4">
    <location>
        <position position="335"/>
    </location>
</feature>
<dbReference type="InterPro" id="IPR050365">
    <property type="entry name" value="TIM50"/>
</dbReference>
<comment type="caution">
    <text evidence="8">The sequence shown here is derived from an EMBL/GenBank/DDBJ whole genome shotgun (WGS) entry which is preliminary data.</text>
</comment>
<organism evidence="8 9">
    <name type="scientific">Homarus americanus</name>
    <name type="common">American lobster</name>
    <dbReference type="NCBI Taxonomy" id="6706"/>
    <lineage>
        <taxon>Eukaryota</taxon>
        <taxon>Metazoa</taxon>
        <taxon>Ecdysozoa</taxon>
        <taxon>Arthropoda</taxon>
        <taxon>Crustacea</taxon>
        <taxon>Multicrustacea</taxon>
        <taxon>Malacostraca</taxon>
        <taxon>Eumalacostraca</taxon>
        <taxon>Eucarida</taxon>
        <taxon>Decapoda</taxon>
        <taxon>Pleocyemata</taxon>
        <taxon>Astacidea</taxon>
        <taxon>Nephropoidea</taxon>
        <taxon>Nephropidae</taxon>
        <taxon>Homarus</taxon>
    </lineage>
</organism>
<evidence type="ECO:0000256" key="5">
    <source>
        <dbReference type="PIRSR" id="PIRSR640078-3"/>
    </source>
</evidence>
<dbReference type="EMBL" id="JAHLQT010031456">
    <property type="protein sequence ID" value="KAG7160290.1"/>
    <property type="molecule type" value="Genomic_DNA"/>
</dbReference>
<dbReference type="Gene3D" id="3.40.50.1000">
    <property type="entry name" value="HAD superfamily/HAD-like"/>
    <property type="match status" value="1"/>
</dbReference>
<feature type="region of interest" description="Disordered" evidence="6">
    <location>
        <begin position="32"/>
        <end position="60"/>
    </location>
</feature>
<reference evidence="8" key="1">
    <citation type="journal article" date="2021" name="Sci. Adv.">
        <title>The American lobster genome reveals insights on longevity, neural, and immune adaptations.</title>
        <authorList>
            <person name="Polinski J.M."/>
            <person name="Zimin A.V."/>
            <person name="Clark K.F."/>
            <person name="Kohn A.B."/>
            <person name="Sadowski N."/>
            <person name="Timp W."/>
            <person name="Ptitsyn A."/>
            <person name="Khanna P."/>
            <person name="Romanova D.Y."/>
            <person name="Williams P."/>
            <person name="Greenwood S.J."/>
            <person name="Moroz L.L."/>
            <person name="Walt D.R."/>
            <person name="Bodnar A.G."/>
        </authorList>
    </citation>
    <scope>NUCLEOTIDE SEQUENCE</scope>
    <source>
        <strain evidence="8">GMGI-L3</strain>
    </source>
</reference>
<comment type="catalytic activity">
    <reaction evidence="3">
        <text>O-phospho-L-seryl-[protein] + H2O = L-seryl-[protein] + phosphate</text>
        <dbReference type="Rhea" id="RHEA:20629"/>
        <dbReference type="Rhea" id="RHEA-COMP:9863"/>
        <dbReference type="Rhea" id="RHEA-COMP:11604"/>
        <dbReference type="ChEBI" id="CHEBI:15377"/>
        <dbReference type="ChEBI" id="CHEBI:29999"/>
        <dbReference type="ChEBI" id="CHEBI:43474"/>
        <dbReference type="ChEBI" id="CHEBI:83421"/>
        <dbReference type="EC" id="3.1.3.16"/>
    </reaction>
</comment>
<dbReference type="PANTHER" id="PTHR12210">
    <property type="entry name" value="DULLARD PROTEIN PHOSPHATASE"/>
    <property type="match status" value="1"/>
</dbReference>
<dbReference type="SMART" id="SM00577">
    <property type="entry name" value="CPDc"/>
    <property type="match status" value="1"/>
</dbReference>
<dbReference type="GO" id="GO:0008420">
    <property type="term" value="F:RNA polymerase II CTD heptapeptide repeat phosphatase activity"/>
    <property type="evidence" value="ECO:0007669"/>
    <property type="project" value="InterPro"/>
</dbReference>
<feature type="compositionally biased region" description="Pro residues" evidence="6">
    <location>
        <begin position="232"/>
        <end position="256"/>
    </location>
</feature>
<feature type="region of interest" description="Disordered" evidence="6">
    <location>
        <begin position="227"/>
        <end position="268"/>
    </location>
</feature>
<sequence length="562" mass="60937">MPPSPARPHAPSSLPGLMPPCLLASSCPASMPPPCPASPPLPGLMPLPPARPPMPLPPARLMPLPLPGLMPLPPLPGLMPSSLPGLMPLPPARLLPSLPGLHPPASCPSLLPARPASCPPPARPPPSPARPHAPPSLPGLMPLPPARPHAPLPPARPHAPSSPTRPHAPPSYPASCPFLPARPHAPPSPARPHDPPASCLLLPPSLRSHTFPPIQIVHLSSNPPLHRTVIISPPPSPPYPPQPLLHPQQSPSPQPPAVHARSQNGKKPKRSIFRTLFCCCVSGENDSGGAANGVCVSEDVPPYTHLPPPTGPQRHLLPSVSHRDMHKKCMVIDLDETLVHSSFKPISNADFIVPVEIDGTIHQVYVLKRPFVDDFLQKMGELYECVLFTASLAKYADPVANLLDKWGVFRARLFRESCVFHRGNYVKDLSRLGRDLHKVVIMDNSPASYIFHPDNAVPVSSWFDDMSDSELMDLVPFLETLSKVDNVYSVLRNCNNPLNSQTPPQQQQQGSQVLPQITQGPMTQVQQSPPPLISQQQQQPHEPQQQQQPYQKDYEETKDGPS</sequence>
<feature type="compositionally biased region" description="Basic and acidic residues" evidence="6">
    <location>
        <begin position="552"/>
        <end position="562"/>
    </location>
</feature>
<dbReference type="FunFam" id="3.40.50.1000:FF:000013">
    <property type="entry name" value="Carboxy-terminal domain RNA polymerase II polypeptide A small"/>
    <property type="match status" value="1"/>
</dbReference>
<feature type="region of interest" description="Disordered" evidence="6">
    <location>
        <begin position="114"/>
        <end position="196"/>
    </location>
</feature>
<keyword evidence="9" id="KW-1185">Reference proteome</keyword>
<accession>A0A8J5JMD4</accession>
<dbReference type="Pfam" id="PF03031">
    <property type="entry name" value="NIF"/>
    <property type="match status" value="1"/>
</dbReference>
<dbReference type="AlphaFoldDB" id="A0A8J5JMD4"/>
<evidence type="ECO:0000256" key="6">
    <source>
        <dbReference type="SAM" id="MobiDB-lite"/>
    </source>
</evidence>
<evidence type="ECO:0000256" key="1">
    <source>
        <dbReference type="ARBA" id="ARBA00013081"/>
    </source>
</evidence>
<feature type="compositionally biased region" description="Low complexity" evidence="6">
    <location>
        <begin position="501"/>
        <end position="516"/>
    </location>
</feature>
<feature type="domain" description="FCP1 homology" evidence="7">
    <location>
        <begin position="323"/>
        <end position="481"/>
    </location>
</feature>
<evidence type="ECO:0000313" key="9">
    <source>
        <dbReference type="Proteomes" id="UP000747542"/>
    </source>
</evidence>
<dbReference type="InterPro" id="IPR036412">
    <property type="entry name" value="HAD-like_sf"/>
</dbReference>
<evidence type="ECO:0000256" key="4">
    <source>
        <dbReference type="PIRSR" id="PIRSR640078-1"/>
    </source>
</evidence>
<dbReference type="InterPro" id="IPR011948">
    <property type="entry name" value="Dullard_phosphatase"/>
</dbReference>
<evidence type="ECO:0000256" key="2">
    <source>
        <dbReference type="ARBA" id="ARBA00022801"/>
    </source>
</evidence>
<protein>
    <recommendedName>
        <fullName evidence="1">protein-serine/threonine phosphatase</fullName>
        <ecNumber evidence="1">3.1.3.16</ecNumber>
    </recommendedName>
</protein>
<dbReference type="InterPro" id="IPR004274">
    <property type="entry name" value="FCP1_dom"/>
</dbReference>
<dbReference type="InterPro" id="IPR023214">
    <property type="entry name" value="HAD_sf"/>
</dbReference>
<dbReference type="SUPFAM" id="SSF56784">
    <property type="entry name" value="HAD-like"/>
    <property type="match status" value="1"/>
</dbReference>
<evidence type="ECO:0000256" key="3">
    <source>
        <dbReference type="ARBA" id="ARBA00047761"/>
    </source>
</evidence>
<feature type="site" description="Transition state stabilizer" evidence="5">
    <location>
        <position position="389"/>
    </location>
</feature>
<dbReference type="NCBIfam" id="TIGR02251">
    <property type="entry name" value="HIF-SF_euk"/>
    <property type="match status" value="1"/>
</dbReference>
<dbReference type="Proteomes" id="UP000747542">
    <property type="component" value="Unassembled WGS sequence"/>
</dbReference>
<feature type="compositionally biased region" description="Low complexity" evidence="6">
    <location>
        <begin position="533"/>
        <end position="551"/>
    </location>
</feature>
<dbReference type="SFLD" id="SFLDS00003">
    <property type="entry name" value="Haloacid_Dehalogenase"/>
    <property type="match status" value="1"/>
</dbReference>
<gene>
    <name evidence="8" type="primary">NFI1-L</name>
    <name evidence="8" type="ORF">Hamer_G021668</name>
</gene>
<dbReference type="EC" id="3.1.3.16" evidence="1"/>
<keyword evidence="2" id="KW-0378">Hydrolase</keyword>
<dbReference type="CDD" id="cd07521">
    <property type="entry name" value="HAD_FCP1-like"/>
    <property type="match status" value="1"/>
</dbReference>
<dbReference type="InterPro" id="IPR040078">
    <property type="entry name" value="RNA_Pol_CTD_Phosphatase"/>
</dbReference>